<dbReference type="Pfam" id="PF23797">
    <property type="entry name" value="Beta-prop_ELP1_2nd"/>
    <property type="match status" value="1"/>
</dbReference>
<dbReference type="UniPathway" id="UPA00705"/>
<comment type="caution">
    <text evidence="19">The sequence shown here is derived from an EMBL/GenBank/DDBJ whole genome shotgun (WGS) entry which is preliminary data.</text>
</comment>
<evidence type="ECO:0000256" key="4">
    <source>
        <dbReference type="ARBA" id="ARBA00005043"/>
    </source>
</evidence>
<dbReference type="GO" id="GO:0005743">
    <property type="term" value="C:mitochondrial inner membrane"/>
    <property type="evidence" value="ECO:0007669"/>
    <property type="project" value="UniProtKB-SubCell"/>
</dbReference>
<keyword evidence="20" id="KW-1185">Reference proteome</keyword>
<dbReference type="Pfam" id="PF02935">
    <property type="entry name" value="COX7C"/>
    <property type="match status" value="1"/>
</dbReference>
<evidence type="ECO:0000256" key="8">
    <source>
        <dbReference type="ARBA" id="ARBA00022694"/>
    </source>
</evidence>
<evidence type="ECO:0000313" key="20">
    <source>
        <dbReference type="Proteomes" id="UP000033140"/>
    </source>
</evidence>
<feature type="domain" description="ELP1 N-terminal second beta-propeller" evidence="15">
    <location>
        <begin position="545"/>
        <end position="807"/>
    </location>
</feature>
<evidence type="ECO:0000259" key="17">
    <source>
        <dbReference type="Pfam" id="PF23925"/>
    </source>
</evidence>
<dbReference type="InterPro" id="IPR036636">
    <property type="entry name" value="COX7C/Cox8_sf"/>
</dbReference>
<dbReference type="PANTHER" id="PTHR12747:SF0">
    <property type="entry name" value="ELONGATOR COMPLEX PROTEIN 1"/>
    <property type="match status" value="1"/>
</dbReference>
<accession>A0A0E9NFC5</accession>
<feature type="compositionally biased region" description="Low complexity" evidence="13">
    <location>
        <begin position="1294"/>
        <end position="1309"/>
    </location>
</feature>
<evidence type="ECO:0000313" key="19">
    <source>
        <dbReference type="EMBL" id="GAO48544.1"/>
    </source>
</evidence>
<evidence type="ECO:0000256" key="10">
    <source>
        <dbReference type="ARBA" id="ARBA00023128"/>
    </source>
</evidence>
<evidence type="ECO:0000256" key="5">
    <source>
        <dbReference type="ARBA" id="ARBA00006086"/>
    </source>
</evidence>
<dbReference type="InterPro" id="IPR015943">
    <property type="entry name" value="WD40/YVTN_repeat-like_dom_sf"/>
</dbReference>
<dbReference type="OMA" id="WRESLYC"/>
<keyword evidence="11" id="KW-0472">Membrane</keyword>
<dbReference type="InterPro" id="IPR056165">
    <property type="entry name" value="Beta-prop_ELP1_2nd"/>
</dbReference>
<comment type="similarity">
    <text evidence="5">Belongs to the ELP1/IKA1 family.</text>
</comment>
<evidence type="ECO:0000256" key="9">
    <source>
        <dbReference type="ARBA" id="ARBA00022792"/>
    </source>
</evidence>
<dbReference type="PIRSF" id="PIRSF017233">
    <property type="entry name" value="IKAP"/>
    <property type="match status" value="1"/>
</dbReference>
<evidence type="ECO:0000256" key="11">
    <source>
        <dbReference type="ARBA" id="ARBA00023136"/>
    </source>
</evidence>
<evidence type="ECO:0000256" key="2">
    <source>
        <dbReference type="ARBA" id="ARBA00004496"/>
    </source>
</evidence>
<evidence type="ECO:0000259" key="16">
    <source>
        <dbReference type="Pfam" id="PF23878"/>
    </source>
</evidence>
<proteinExistence type="inferred from homology"/>
<dbReference type="GO" id="GO:0033588">
    <property type="term" value="C:elongator holoenzyme complex"/>
    <property type="evidence" value="ECO:0007669"/>
    <property type="project" value="InterPro"/>
</dbReference>
<dbReference type="InterPro" id="IPR056169">
    <property type="entry name" value="HB_ELP1"/>
</dbReference>
<keyword evidence="7" id="KW-0963">Cytoplasm</keyword>
<dbReference type="Gene3D" id="4.10.49.10">
    <property type="entry name" value="Cytochrome c oxidase subunit VIIc"/>
    <property type="match status" value="1"/>
</dbReference>
<dbReference type="PANTHER" id="PTHR12747">
    <property type="entry name" value="ELONGATOR COMPLEX PROTEIN 1"/>
    <property type="match status" value="1"/>
</dbReference>
<dbReference type="Pfam" id="PF04762">
    <property type="entry name" value="Beta-prop_ELP1_1st"/>
    <property type="match status" value="1"/>
</dbReference>
<feature type="domain" description="ELP1 three-helical bundle" evidence="18">
    <location>
        <begin position="1210"/>
        <end position="1389"/>
    </location>
</feature>
<dbReference type="GO" id="GO:0000049">
    <property type="term" value="F:tRNA binding"/>
    <property type="evidence" value="ECO:0007669"/>
    <property type="project" value="TreeGrafter"/>
</dbReference>
<dbReference type="Pfam" id="PF23925">
    <property type="entry name" value="A-sol_ELP1"/>
    <property type="match status" value="1"/>
</dbReference>
<sequence length="1430" mass="158642">MSSHVWIWREARPAPSCLPYDHPVKIQPTNMIAAAARPAFAASRTVAARNFSATAARRSGGHGGDGPRENLPFTVGSKYGLAFKMTAFLGNLLPVHAFPSHTLGRTVGSMLRHLLKFGLLLTYTHRFWIRPPLRRCCMAVEQVCRISDMVTCEKEVCDDNIIDPLTLPFPDLPISAVAVDPVSNATLVTLGPTEDGPSIELKRVRDGFAEDVVSWDAPSPLPDLATDQVLSLRYLSDLATSCVVLRGGDIILIRDEPMEGEDKIEIVGSVDAGILAAEWSPDEEVLALVTGASTFLLMTKTFESIAEVSLTQEDITNSSNHVSVGWGKSETQFRGKRAKASLRDPTLPDKIDEGVLSHKDDGRTWINWRGDGSYVAINRIEEGPRRAIRVYTREGSLDSVSIAVDGMEGVLSWKPTGQVIASTQRSDTGVDVIFFERNGLRHGEFSLRMAEGDDDVVQQLKWNTDSSILAVCFSSKVQLWTTNNFYWYLKQEIPCLNGYTAVDWHQEKPTVLFVAASGVLEVHEFTFAVLAGSTSPPYDFGSTAVVDGKNLKLTPLRVANVPPPMAFREVELQSTPTHVSFGYSSTVIAVLRNASVDIIEWPLTINQYSLPQIIGSVDLASHYADTQPRQIVLLGERAIAVISDQANQSVIKIFQITPSFEAEQLWETITDQQVLLAGSSEDGTTLYYELQDNAVHRIDNAVTEERSSERLVKLPGRCTRFEAVKTADHAVVFALSGNGKLFANDRLLSSSCTSFVVTPTHLVFSTVQHTLKFVLLGQAAADLAVPADDAPASDERLRSIERGSRIVQVMPSTVALVLQHHRGNLETVYPRALVLAGVRDNIDRKDYHSAFMACRTHRIDMNILYDYAPVQFLENVKLFITQLGKSEHLDLVLSGLSEEDVTQTLYRLTDVTSGALPAEQSKPAKGKVTAICDAVLAVLAADFADTHVKSMLTCHLSKVIPDREAALLLVKDLKDKNSGLLDEAVEHITFLADVNKLYNDALGLYDLGLTLLIAQQSQKDPREYMPFLQRLHALTEVRRKFVIDDHLSRFAKALVHLNVLGDDTFDEVSDYVVKHALYTTALDIVKYHRTKYDVILRKYAEHLLHIKKPDQAGLAFEMVRDERAAMDAYRQAGMWKEAMSLAVVLGEQPAAIKYLAEAMIPLLVEKRRYLEAATVYVEYMQKVDEAAKILCKGYAYAEAIRLVTSHDQLDLLESLIKPAMIEGFVQLSELLADCKRQLNAQLPRLRELRIKKKEDPQAFFEGIQEEDIPDNMSVAATDVSTNLSLFTRYSTKTGTTAKTGKTGNTTASTRAKHKRREERKRARGKKGSVYEEEYLLNSIRRLIDRVNDARNDATSLVVGLARFNLREQAGEVQRLIVALIEELRDCLDEVFSEPLLVVSSDPEKDQLELADITAPVVAAFQQLSVLQLGV</sequence>
<dbReference type="Pfam" id="PF23936">
    <property type="entry name" value="HB_ELP1"/>
    <property type="match status" value="1"/>
</dbReference>
<reference evidence="19 20" key="2">
    <citation type="journal article" date="2014" name="J. Gen. Appl. Microbiol.">
        <title>The early diverging ascomycetous budding yeast Saitoella complicata has three histone deacetylases belonging to the Clr6, Hos2, and Rpd3 lineages.</title>
        <authorList>
            <person name="Nishida H."/>
            <person name="Matsumoto T."/>
            <person name="Kondo S."/>
            <person name="Hamamoto M."/>
            <person name="Yoshikawa H."/>
        </authorList>
    </citation>
    <scope>NUCLEOTIDE SEQUENCE [LARGE SCALE GENOMIC DNA]</scope>
    <source>
        <strain evidence="19 20">NRRL Y-17804</strain>
    </source>
</reference>
<evidence type="ECO:0000259" key="14">
    <source>
        <dbReference type="Pfam" id="PF04762"/>
    </source>
</evidence>
<name>A0A0E9NFC5_SAICN</name>
<dbReference type="GO" id="GO:0005829">
    <property type="term" value="C:cytosol"/>
    <property type="evidence" value="ECO:0007669"/>
    <property type="project" value="TreeGrafter"/>
</dbReference>
<dbReference type="GO" id="GO:0045277">
    <property type="term" value="C:respiratory chain complex IV"/>
    <property type="evidence" value="ECO:0007669"/>
    <property type="project" value="InterPro"/>
</dbReference>
<evidence type="ECO:0000256" key="3">
    <source>
        <dbReference type="ARBA" id="ARBA00004673"/>
    </source>
</evidence>
<feature type="domain" description="ELP1 TPR" evidence="16">
    <location>
        <begin position="1039"/>
        <end position="1201"/>
    </location>
</feature>
<evidence type="ECO:0000256" key="13">
    <source>
        <dbReference type="SAM" id="MobiDB-lite"/>
    </source>
</evidence>
<evidence type="ECO:0000256" key="7">
    <source>
        <dbReference type="ARBA" id="ARBA00022490"/>
    </source>
</evidence>
<feature type="region of interest" description="Disordered" evidence="13">
    <location>
        <begin position="1294"/>
        <end position="1324"/>
    </location>
</feature>
<keyword evidence="10" id="KW-0496">Mitochondrion</keyword>
<dbReference type="EMBL" id="BACD03000015">
    <property type="protein sequence ID" value="GAO48544.1"/>
    <property type="molecule type" value="Genomic_DNA"/>
</dbReference>
<evidence type="ECO:0000259" key="18">
    <source>
        <dbReference type="Pfam" id="PF23936"/>
    </source>
</evidence>
<evidence type="ECO:0000256" key="6">
    <source>
        <dbReference type="ARBA" id="ARBA00010514"/>
    </source>
</evidence>
<reference evidence="19 20" key="1">
    <citation type="journal article" date="2011" name="J. Gen. Appl. Microbiol.">
        <title>Draft genome sequencing of the enigmatic yeast Saitoella complicata.</title>
        <authorList>
            <person name="Nishida H."/>
            <person name="Hamamoto M."/>
            <person name="Sugiyama J."/>
        </authorList>
    </citation>
    <scope>NUCLEOTIDE SEQUENCE [LARGE SCALE GENOMIC DNA]</scope>
    <source>
        <strain evidence="19 20">NRRL Y-17804</strain>
    </source>
</reference>
<keyword evidence="8" id="KW-0819">tRNA processing</keyword>
<keyword evidence="9" id="KW-0999">Mitochondrion inner membrane</keyword>
<evidence type="ECO:0000256" key="12">
    <source>
        <dbReference type="ARBA" id="ARBA00029535"/>
    </source>
</evidence>
<dbReference type="GO" id="GO:0002926">
    <property type="term" value="P:tRNA wobble base 5-methoxycarbonylmethyl-2-thiouridinylation"/>
    <property type="evidence" value="ECO:0007669"/>
    <property type="project" value="TreeGrafter"/>
</dbReference>
<dbReference type="SUPFAM" id="SSF69322">
    <property type="entry name" value="Tricorn protease domain 2"/>
    <property type="match status" value="1"/>
</dbReference>
<comment type="pathway">
    <text evidence="4">tRNA modification; 5-methoxycarbonylmethyl-2-thiouridine-tRNA biosynthesis.</text>
</comment>
<reference evidence="19 20" key="3">
    <citation type="journal article" date="2015" name="Genome Announc.">
        <title>Draft Genome Sequence of the Archiascomycetous Yeast Saitoella complicata.</title>
        <authorList>
            <person name="Yamauchi K."/>
            <person name="Kondo S."/>
            <person name="Hamamoto M."/>
            <person name="Takahashi Y."/>
            <person name="Ogura Y."/>
            <person name="Hayashi T."/>
            <person name="Nishida H."/>
        </authorList>
    </citation>
    <scope>NUCLEOTIDE SEQUENCE [LARGE SCALE GENOMIC DNA]</scope>
    <source>
        <strain evidence="19 20">NRRL Y-17804</strain>
    </source>
</reference>
<comment type="pathway">
    <text evidence="3">Energy metabolism; oxidative phosphorylation.</text>
</comment>
<dbReference type="UniPathway" id="UPA00988"/>
<dbReference type="InterPro" id="IPR006849">
    <property type="entry name" value="Elp1"/>
</dbReference>
<dbReference type="GO" id="GO:0006123">
    <property type="term" value="P:mitochondrial electron transport, cytochrome c to oxygen"/>
    <property type="evidence" value="ECO:0007669"/>
    <property type="project" value="InterPro"/>
</dbReference>
<feature type="compositionally biased region" description="Basic residues" evidence="13">
    <location>
        <begin position="1310"/>
        <end position="1324"/>
    </location>
</feature>
<dbReference type="Pfam" id="PF23878">
    <property type="entry name" value="TPR_ELP1"/>
    <property type="match status" value="1"/>
</dbReference>
<dbReference type="STRING" id="698492.A0A0E9NFC5"/>
<dbReference type="InterPro" id="IPR056164">
    <property type="entry name" value="Beta-prop_ELP1_1st"/>
</dbReference>
<feature type="domain" description="ELP1 first N-terminal beta-propeller" evidence="14">
    <location>
        <begin position="170"/>
        <end position="507"/>
    </location>
</feature>
<evidence type="ECO:0000259" key="15">
    <source>
        <dbReference type="Pfam" id="PF23797"/>
    </source>
</evidence>
<evidence type="ECO:0000256" key="1">
    <source>
        <dbReference type="ARBA" id="ARBA00004434"/>
    </source>
</evidence>
<comment type="similarity">
    <text evidence="6">Belongs to the cytochrome c oxidase VIIc family.</text>
</comment>
<dbReference type="InterPro" id="IPR004202">
    <property type="entry name" value="COX7C/Cox8"/>
</dbReference>
<protein>
    <recommendedName>
        <fullName evidence="12">Elongator complex protein 1</fullName>
    </recommendedName>
</protein>
<organism evidence="19 20">
    <name type="scientific">Saitoella complicata (strain BCRC 22490 / CBS 7301 / JCM 7358 / NBRC 10748 / NRRL Y-17804)</name>
    <dbReference type="NCBI Taxonomy" id="698492"/>
    <lineage>
        <taxon>Eukaryota</taxon>
        <taxon>Fungi</taxon>
        <taxon>Dikarya</taxon>
        <taxon>Ascomycota</taxon>
        <taxon>Taphrinomycotina</taxon>
        <taxon>Taphrinomycotina incertae sedis</taxon>
        <taxon>Saitoella</taxon>
    </lineage>
</organism>
<dbReference type="Proteomes" id="UP000033140">
    <property type="component" value="Unassembled WGS sequence"/>
</dbReference>
<dbReference type="InterPro" id="IPR056167">
    <property type="entry name" value="A-sol_ELP1"/>
</dbReference>
<comment type="subcellular location">
    <subcellularLocation>
        <location evidence="2">Cytoplasm</location>
    </subcellularLocation>
    <subcellularLocation>
        <location evidence="1">Mitochondrion inner membrane</location>
        <topology evidence="1">Single-pass membrane protein</topology>
    </subcellularLocation>
</comment>
<dbReference type="Gene3D" id="2.130.10.10">
    <property type="entry name" value="YVTN repeat-like/Quinoprotein amine dehydrogenase"/>
    <property type="match status" value="1"/>
</dbReference>
<feature type="domain" description="ELP1 alpha-solenoid" evidence="17">
    <location>
        <begin position="831"/>
        <end position="1031"/>
    </location>
</feature>
<gene>
    <name evidence="19" type="ORF">G7K_2717-t1</name>
</gene>
<dbReference type="InterPro" id="IPR056166">
    <property type="entry name" value="TPR_ELP1"/>
</dbReference>